<dbReference type="Proteomes" id="UP001500101">
    <property type="component" value="Unassembled WGS sequence"/>
</dbReference>
<gene>
    <name evidence="2" type="ORF">GCM10022216_08860</name>
</gene>
<accession>A0ABP7YEW7</accession>
<sequence>MTQQTVVAQKDIEVTKALTLPKFEVGFHYQGILGQQFYGAKVGVSIPLWENKNRVKQKQAELSVAEVQVARHKNEHYYHLKQLYEKYINLQKTVAEYEKVLSSINSIKLLDKALSFGEITTIQYFLEASYFYTATNNYLQAEKEYNDAIAELYQYLL</sequence>
<protein>
    <recommendedName>
        <fullName evidence="4">Outer membrane efflux protein</fullName>
    </recommendedName>
</protein>
<evidence type="ECO:0000313" key="3">
    <source>
        <dbReference type="Proteomes" id="UP001500101"/>
    </source>
</evidence>
<proteinExistence type="predicted"/>
<dbReference type="EMBL" id="BAAAZI010000005">
    <property type="protein sequence ID" value="GAA4135159.1"/>
    <property type="molecule type" value="Genomic_DNA"/>
</dbReference>
<dbReference type="Gene3D" id="1.20.1600.10">
    <property type="entry name" value="Outer membrane efflux proteins (OEP)"/>
    <property type="match status" value="1"/>
</dbReference>
<evidence type="ECO:0008006" key="4">
    <source>
        <dbReference type="Google" id="ProtNLM"/>
    </source>
</evidence>
<organism evidence="2 3">
    <name type="scientific">Sphingobacterium kyonggiense</name>
    <dbReference type="NCBI Taxonomy" id="714075"/>
    <lineage>
        <taxon>Bacteria</taxon>
        <taxon>Pseudomonadati</taxon>
        <taxon>Bacteroidota</taxon>
        <taxon>Sphingobacteriia</taxon>
        <taxon>Sphingobacteriales</taxon>
        <taxon>Sphingobacteriaceae</taxon>
        <taxon>Sphingobacterium</taxon>
    </lineage>
</organism>
<keyword evidence="3" id="KW-1185">Reference proteome</keyword>
<reference evidence="3" key="1">
    <citation type="journal article" date="2019" name="Int. J. Syst. Evol. Microbiol.">
        <title>The Global Catalogue of Microorganisms (GCM) 10K type strain sequencing project: providing services to taxonomists for standard genome sequencing and annotation.</title>
        <authorList>
            <consortium name="The Broad Institute Genomics Platform"/>
            <consortium name="The Broad Institute Genome Sequencing Center for Infectious Disease"/>
            <person name="Wu L."/>
            <person name="Ma J."/>
        </authorList>
    </citation>
    <scope>NUCLEOTIDE SEQUENCE [LARGE SCALE GENOMIC DNA]</scope>
    <source>
        <strain evidence="3">JCM 16704</strain>
    </source>
</reference>
<dbReference type="RefSeq" id="WP_313260099.1">
    <property type="nucleotide sequence ID" value="NZ_BAAAZI010000005.1"/>
</dbReference>
<keyword evidence="1" id="KW-0175">Coiled coil</keyword>
<evidence type="ECO:0000256" key="1">
    <source>
        <dbReference type="SAM" id="Coils"/>
    </source>
</evidence>
<name>A0ABP7YEW7_9SPHI</name>
<feature type="coiled-coil region" evidence="1">
    <location>
        <begin position="55"/>
        <end position="100"/>
    </location>
</feature>
<evidence type="ECO:0000313" key="2">
    <source>
        <dbReference type="EMBL" id="GAA4135159.1"/>
    </source>
</evidence>
<dbReference type="SUPFAM" id="SSF56954">
    <property type="entry name" value="Outer membrane efflux proteins (OEP)"/>
    <property type="match status" value="1"/>
</dbReference>
<comment type="caution">
    <text evidence="2">The sequence shown here is derived from an EMBL/GenBank/DDBJ whole genome shotgun (WGS) entry which is preliminary data.</text>
</comment>